<dbReference type="GO" id="GO:0005634">
    <property type="term" value="C:nucleus"/>
    <property type="evidence" value="ECO:0007669"/>
    <property type="project" value="UniProtKB-SubCell"/>
</dbReference>
<dbReference type="GO" id="GO:0006355">
    <property type="term" value="P:regulation of DNA-templated transcription"/>
    <property type="evidence" value="ECO:0007669"/>
    <property type="project" value="InterPro"/>
</dbReference>
<feature type="compositionally biased region" description="Basic and acidic residues" evidence="3">
    <location>
        <begin position="16"/>
        <end position="28"/>
    </location>
</feature>
<feature type="region of interest" description="Disordered" evidence="3">
    <location>
        <begin position="1"/>
        <end position="83"/>
    </location>
</feature>
<dbReference type="OrthoDB" id="7474542at2759"/>
<evidence type="ECO:0000313" key="5">
    <source>
        <dbReference type="Proteomes" id="UP000801492"/>
    </source>
</evidence>
<evidence type="ECO:0000256" key="3">
    <source>
        <dbReference type="SAM" id="MobiDB-lite"/>
    </source>
</evidence>
<protein>
    <submittedName>
        <fullName evidence="4">Uncharacterized protein</fullName>
    </submittedName>
</protein>
<accession>A0A8K0CFJ1</accession>
<evidence type="ECO:0000256" key="2">
    <source>
        <dbReference type="ARBA" id="ARBA00023242"/>
    </source>
</evidence>
<proteinExistence type="predicted"/>
<evidence type="ECO:0000256" key="1">
    <source>
        <dbReference type="ARBA" id="ARBA00004123"/>
    </source>
</evidence>
<comment type="subcellular location">
    <subcellularLocation>
        <location evidence="1">Nucleus</location>
    </subcellularLocation>
</comment>
<gene>
    <name evidence="4" type="ORF">ILUMI_23377</name>
</gene>
<dbReference type="PROSITE" id="PS00354">
    <property type="entry name" value="HMGI_Y"/>
    <property type="match status" value="1"/>
</dbReference>
<reference evidence="4" key="1">
    <citation type="submission" date="2019-08" db="EMBL/GenBank/DDBJ databases">
        <title>The genome of the North American firefly Photinus pyralis.</title>
        <authorList>
            <consortium name="Photinus pyralis genome working group"/>
            <person name="Fallon T.R."/>
            <person name="Sander Lower S.E."/>
            <person name="Weng J.-K."/>
        </authorList>
    </citation>
    <scope>NUCLEOTIDE SEQUENCE</scope>
    <source>
        <strain evidence="4">TRF0915ILg1</strain>
        <tissue evidence="4">Whole body</tissue>
    </source>
</reference>
<keyword evidence="5" id="KW-1185">Reference proteome</keyword>
<evidence type="ECO:0000313" key="4">
    <source>
        <dbReference type="EMBL" id="KAF2882865.1"/>
    </source>
</evidence>
<dbReference type="EMBL" id="VTPC01090587">
    <property type="protein sequence ID" value="KAF2882865.1"/>
    <property type="molecule type" value="Genomic_DNA"/>
</dbReference>
<sequence>MSDEATATSKRNRKAANTDKPAEKGESKKRPRKEVKPTENGGEDGPTAPKRGRGRPKGTTKKRSPPKSKGKSSSGIYTRLMFN</sequence>
<dbReference type="AlphaFoldDB" id="A0A8K0CFJ1"/>
<dbReference type="Proteomes" id="UP000801492">
    <property type="component" value="Unassembled WGS sequence"/>
</dbReference>
<keyword evidence="2" id="KW-0539">Nucleus</keyword>
<name>A0A8K0CFJ1_IGNLU</name>
<dbReference type="InterPro" id="IPR000637">
    <property type="entry name" value="HMGI/Y_DNA-bd_CS"/>
</dbReference>
<comment type="caution">
    <text evidence="4">The sequence shown here is derived from an EMBL/GenBank/DDBJ whole genome shotgun (WGS) entry which is preliminary data.</text>
</comment>
<feature type="compositionally biased region" description="Basic residues" evidence="3">
    <location>
        <begin position="50"/>
        <end position="70"/>
    </location>
</feature>
<organism evidence="4 5">
    <name type="scientific">Ignelater luminosus</name>
    <name type="common">Cucubano</name>
    <name type="synonym">Pyrophorus luminosus</name>
    <dbReference type="NCBI Taxonomy" id="2038154"/>
    <lineage>
        <taxon>Eukaryota</taxon>
        <taxon>Metazoa</taxon>
        <taxon>Ecdysozoa</taxon>
        <taxon>Arthropoda</taxon>
        <taxon>Hexapoda</taxon>
        <taxon>Insecta</taxon>
        <taxon>Pterygota</taxon>
        <taxon>Neoptera</taxon>
        <taxon>Endopterygota</taxon>
        <taxon>Coleoptera</taxon>
        <taxon>Polyphaga</taxon>
        <taxon>Elateriformia</taxon>
        <taxon>Elateroidea</taxon>
        <taxon>Elateridae</taxon>
        <taxon>Agrypninae</taxon>
        <taxon>Pyrophorini</taxon>
        <taxon>Ignelater</taxon>
    </lineage>
</organism>